<reference evidence="3" key="1">
    <citation type="submission" date="2014-11" db="EMBL/GenBank/DDBJ databases">
        <authorList>
            <person name="Geib S."/>
        </authorList>
    </citation>
    <scope>NUCLEOTIDE SEQUENCE</scope>
</reference>
<dbReference type="AlphaFoldDB" id="A0A0A1XSY9"/>
<accession>A0A0A1XSY9</accession>
<dbReference type="OrthoDB" id="8179045at2759"/>
<evidence type="ECO:0000313" key="3">
    <source>
        <dbReference type="EMBL" id="JAD14035.1"/>
    </source>
</evidence>
<dbReference type="SUPFAM" id="SSF57625">
    <property type="entry name" value="Invertebrate chitin-binding proteins"/>
    <property type="match status" value="1"/>
</dbReference>
<dbReference type="EMBL" id="GBXI01000257">
    <property type="protein sequence ID" value="JAD14035.1"/>
    <property type="molecule type" value="Transcribed_RNA"/>
</dbReference>
<dbReference type="GO" id="GO:0005576">
    <property type="term" value="C:extracellular region"/>
    <property type="evidence" value="ECO:0007669"/>
    <property type="project" value="InterPro"/>
</dbReference>
<protein>
    <submittedName>
        <fullName evidence="3">ASTRA-associated protein 1</fullName>
    </submittedName>
</protein>
<dbReference type="InterPro" id="IPR036508">
    <property type="entry name" value="Chitin-bd_dom_sf"/>
</dbReference>
<organism evidence="3">
    <name type="scientific">Zeugodacus cucurbitae</name>
    <name type="common">Melon fruit fly</name>
    <name type="synonym">Bactrocera cucurbitae</name>
    <dbReference type="NCBI Taxonomy" id="28588"/>
    <lineage>
        <taxon>Eukaryota</taxon>
        <taxon>Metazoa</taxon>
        <taxon>Ecdysozoa</taxon>
        <taxon>Arthropoda</taxon>
        <taxon>Hexapoda</taxon>
        <taxon>Insecta</taxon>
        <taxon>Pterygota</taxon>
        <taxon>Neoptera</taxon>
        <taxon>Endopterygota</taxon>
        <taxon>Diptera</taxon>
        <taxon>Brachycera</taxon>
        <taxon>Muscomorpha</taxon>
        <taxon>Tephritoidea</taxon>
        <taxon>Tephritidae</taxon>
        <taxon>Zeugodacus</taxon>
        <taxon>Zeugodacus</taxon>
    </lineage>
</organism>
<proteinExistence type="predicted"/>
<feature type="domain" description="Chitin-binding type-2" evidence="2">
    <location>
        <begin position="177"/>
        <end position="242"/>
    </location>
</feature>
<feature type="chain" id="PRO_5001983977" evidence="1">
    <location>
        <begin position="29"/>
        <end position="258"/>
    </location>
</feature>
<reference evidence="3" key="2">
    <citation type="journal article" date="2015" name="Gigascience">
        <title>Reconstructing a comprehensive transcriptome assembly of a white-pupal translocated strain of the pest fruit fly Bactrocera cucurbitae.</title>
        <authorList>
            <person name="Sim S.B."/>
            <person name="Calla B."/>
            <person name="Hall B."/>
            <person name="DeRego T."/>
            <person name="Geib S.M."/>
        </authorList>
    </citation>
    <scope>NUCLEOTIDE SEQUENCE</scope>
</reference>
<feature type="signal peptide" evidence="1">
    <location>
        <begin position="1"/>
        <end position="28"/>
    </location>
</feature>
<keyword evidence="1" id="KW-0732">Signal</keyword>
<name>A0A0A1XSY9_ZEUCU</name>
<evidence type="ECO:0000259" key="2">
    <source>
        <dbReference type="PROSITE" id="PS50940"/>
    </source>
</evidence>
<dbReference type="GO" id="GO:0008061">
    <property type="term" value="F:chitin binding"/>
    <property type="evidence" value="ECO:0007669"/>
    <property type="project" value="InterPro"/>
</dbReference>
<gene>
    <name evidence="3" type="primary">ASA1</name>
    <name evidence="3" type="ORF">g.30428</name>
</gene>
<dbReference type="InterPro" id="IPR002557">
    <property type="entry name" value="Chitin-bd_dom"/>
</dbReference>
<evidence type="ECO:0000256" key="1">
    <source>
        <dbReference type="SAM" id="SignalP"/>
    </source>
</evidence>
<sequence length="258" mass="27661">MFKFISQSCHPTIILLLLLSKSSNYASAVCNACSETTNLACVSETQFQVCVDSIPTGTATTCPSGYICSTNSTSICEPDNDSNIMADCTECNTCDESKTFACTGVRTYALCLGTTTVSDLGGTCAPYHVCSIDYEYICGNATLGIEPTCPTADEIATTTVATTSTTSSNSEIVTDPVAYCQNIQINGRFPVGNDLTTTCKQYVYCFINANVWSGALYYCPGATYFDSSSRYCTPNVPARCVTSTQSLYLKSFELSFDD</sequence>
<dbReference type="PROSITE" id="PS50940">
    <property type="entry name" value="CHIT_BIND_II"/>
    <property type="match status" value="1"/>
</dbReference>
<dbReference type="GeneID" id="105210505"/>